<dbReference type="Proteomes" id="UP000011185">
    <property type="component" value="Unassembled WGS sequence"/>
</dbReference>
<protein>
    <submittedName>
        <fullName evidence="1">Uncharacterized protein</fullName>
    </submittedName>
</protein>
<accession>L7JUE4</accession>
<dbReference type="InParanoid" id="L7JUE4"/>
<dbReference type="VEuPathDB" id="MicrosporidiaDB:THOM_2119"/>
<gene>
    <name evidence="1" type="ORF">THOM_2119</name>
</gene>
<reference evidence="1 2" key="1">
    <citation type="journal article" date="2012" name="PLoS Pathog.">
        <title>The genome of the obligate intracellular parasite Trachipleistophora hominis: new insights into microsporidian genome dynamics and reductive evolution.</title>
        <authorList>
            <person name="Heinz E."/>
            <person name="Williams T.A."/>
            <person name="Nakjang S."/>
            <person name="Noel C.J."/>
            <person name="Swan D.C."/>
            <person name="Goldberg A.V."/>
            <person name="Harris S.R."/>
            <person name="Weinmaier T."/>
            <person name="Markert S."/>
            <person name="Becher D."/>
            <person name="Bernhardt J."/>
            <person name="Dagan T."/>
            <person name="Hacker C."/>
            <person name="Lucocq J.M."/>
            <person name="Schweder T."/>
            <person name="Rattei T."/>
            <person name="Hall N."/>
            <person name="Hirt R.P."/>
            <person name="Embley T.M."/>
        </authorList>
    </citation>
    <scope>NUCLEOTIDE SEQUENCE [LARGE SCALE GENOMIC DNA]</scope>
</reference>
<dbReference type="EMBL" id="JH994006">
    <property type="protein sequence ID" value="ELQ74930.1"/>
    <property type="molecule type" value="Genomic_DNA"/>
</dbReference>
<evidence type="ECO:0000313" key="2">
    <source>
        <dbReference type="Proteomes" id="UP000011185"/>
    </source>
</evidence>
<name>L7JUE4_TRAHO</name>
<sequence length="66" mass="7707">MKEYYKESVKDLYSYVGNQQTVGSLPDMNDILRRVEELDNDAEKMMLELSSIYKMIHEGLMKLNGT</sequence>
<evidence type="ECO:0000313" key="1">
    <source>
        <dbReference type="EMBL" id="ELQ74930.1"/>
    </source>
</evidence>
<organism evidence="1 2">
    <name type="scientific">Trachipleistophora hominis</name>
    <name type="common">Microsporidian parasite</name>
    <dbReference type="NCBI Taxonomy" id="72359"/>
    <lineage>
        <taxon>Eukaryota</taxon>
        <taxon>Fungi</taxon>
        <taxon>Fungi incertae sedis</taxon>
        <taxon>Microsporidia</taxon>
        <taxon>Pleistophoridae</taxon>
        <taxon>Trachipleistophora</taxon>
    </lineage>
</organism>
<dbReference type="AlphaFoldDB" id="L7JUE4"/>
<keyword evidence="2" id="KW-1185">Reference proteome</keyword>
<proteinExistence type="predicted"/>
<dbReference type="HOGENOM" id="CLU_2832980_0_0_1"/>